<evidence type="ECO:0000313" key="1">
    <source>
        <dbReference type="EMBL" id="KAK9127508.1"/>
    </source>
</evidence>
<proteinExistence type="predicted"/>
<protein>
    <submittedName>
        <fullName evidence="1">Uncharacterized protein</fullName>
    </submittedName>
</protein>
<dbReference type="Proteomes" id="UP001420932">
    <property type="component" value="Unassembled WGS sequence"/>
</dbReference>
<dbReference type="EMBL" id="JBBNAF010000007">
    <property type="protein sequence ID" value="KAK9127508.1"/>
    <property type="molecule type" value="Genomic_DNA"/>
</dbReference>
<keyword evidence="2" id="KW-1185">Reference proteome</keyword>
<dbReference type="AlphaFoldDB" id="A0AAP0P232"/>
<gene>
    <name evidence="1" type="ORF">Syun_016305</name>
</gene>
<name>A0AAP0P232_9MAGN</name>
<evidence type="ECO:0000313" key="2">
    <source>
        <dbReference type="Proteomes" id="UP001420932"/>
    </source>
</evidence>
<comment type="caution">
    <text evidence="1">The sequence shown here is derived from an EMBL/GenBank/DDBJ whole genome shotgun (WGS) entry which is preliminary data.</text>
</comment>
<accession>A0AAP0P232</accession>
<reference evidence="1 2" key="1">
    <citation type="submission" date="2024-01" db="EMBL/GenBank/DDBJ databases">
        <title>Genome assemblies of Stephania.</title>
        <authorList>
            <person name="Yang L."/>
        </authorList>
    </citation>
    <scope>NUCLEOTIDE SEQUENCE [LARGE SCALE GENOMIC DNA]</scope>
    <source>
        <strain evidence="1">YNDBR</strain>
        <tissue evidence="1">Leaf</tissue>
    </source>
</reference>
<organism evidence="1 2">
    <name type="scientific">Stephania yunnanensis</name>
    <dbReference type="NCBI Taxonomy" id="152371"/>
    <lineage>
        <taxon>Eukaryota</taxon>
        <taxon>Viridiplantae</taxon>
        <taxon>Streptophyta</taxon>
        <taxon>Embryophyta</taxon>
        <taxon>Tracheophyta</taxon>
        <taxon>Spermatophyta</taxon>
        <taxon>Magnoliopsida</taxon>
        <taxon>Ranunculales</taxon>
        <taxon>Menispermaceae</taxon>
        <taxon>Menispermoideae</taxon>
        <taxon>Cissampelideae</taxon>
        <taxon>Stephania</taxon>
    </lineage>
</organism>
<sequence length="51" mass="5769">MRKVQVQVHVHVQTSAILVSTDPSISHCYYRDRFALFRSAFAAEAQDACVD</sequence>